<dbReference type="AlphaFoldDB" id="A0A381TQW3"/>
<reference evidence="4" key="1">
    <citation type="submission" date="2018-05" db="EMBL/GenBank/DDBJ databases">
        <authorList>
            <person name="Lanie J.A."/>
            <person name="Ng W.-L."/>
            <person name="Kazmierczak K.M."/>
            <person name="Andrzejewski T.M."/>
            <person name="Davidsen T.M."/>
            <person name="Wayne K.J."/>
            <person name="Tettelin H."/>
            <person name="Glass J.I."/>
            <person name="Rusch D."/>
            <person name="Podicherti R."/>
            <person name="Tsui H.-C.T."/>
            <person name="Winkler M.E."/>
        </authorList>
    </citation>
    <scope>NUCLEOTIDE SEQUENCE</scope>
</reference>
<dbReference type="EMBL" id="UINC01005014">
    <property type="protein sequence ID" value="SVA18452.1"/>
    <property type="molecule type" value="Genomic_DNA"/>
</dbReference>
<dbReference type="SUPFAM" id="SSF82282">
    <property type="entry name" value="Homocysteine S-methyltransferase"/>
    <property type="match status" value="1"/>
</dbReference>
<gene>
    <name evidence="4" type="ORF">METZ01_LOCUS71306</name>
</gene>
<evidence type="ECO:0000256" key="2">
    <source>
        <dbReference type="ARBA" id="ARBA00022679"/>
    </source>
</evidence>
<evidence type="ECO:0000259" key="3">
    <source>
        <dbReference type="PROSITE" id="PS50970"/>
    </source>
</evidence>
<dbReference type="GO" id="GO:0008168">
    <property type="term" value="F:methyltransferase activity"/>
    <property type="evidence" value="ECO:0007669"/>
    <property type="project" value="UniProtKB-KW"/>
</dbReference>
<sequence>MGYNELKSKIDAQQVTFLDGGIGTEILRRGYTWASHQLKSEPELNLEIHQDYIDAGADVITTNTFQLSKRSFRNHFANNEHLEALGAKGLLDRASELIHESVSLADKARRSMDHNDILIAA</sequence>
<dbReference type="PROSITE" id="PS50970">
    <property type="entry name" value="HCY"/>
    <property type="match status" value="1"/>
</dbReference>
<name>A0A381TQW3_9ZZZZ</name>
<dbReference type="Pfam" id="PF02574">
    <property type="entry name" value="S-methyl_trans"/>
    <property type="match status" value="1"/>
</dbReference>
<dbReference type="Gene3D" id="3.20.20.330">
    <property type="entry name" value="Homocysteine-binding-like domain"/>
    <property type="match status" value="1"/>
</dbReference>
<dbReference type="GO" id="GO:0032259">
    <property type="term" value="P:methylation"/>
    <property type="evidence" value="ECO:0007669"/>
    <property type="project" value="UniProtKB-KW"/>
</dbReference>
<dbReference type="InterPro" id="IPR003726">
    <property type="entry name" value="HCY_dom"/>
</dbReference>
<evidence type="ECO:0000256" key="1">
    <source>
        <dbReference type="ARBA" id="ARBA00022603"/>
    </source>
</evidence>
<dbReference type="PANTHER" id="PTHR11103:SF10">
    <property type="entry name" value="HOMOCYSTEINE S-METHYLTRANSFERASE 1-RELATED"/>
    <property type="match status" value="1"/>
</dbReference>
<proteinExistence type="predicted"/>
<accession>A0A381TQW3</accession>
<evidence type="ECO:0000313" key="4">
    <source>
        <dbReference type="EMBL" id="SVA18452.1"/>
    </source>
</evidence>
<keyword evidence="1" id="KW-0489">Methyltransferase</keyword>
<feature type="non-terminal residue" evidence="4">
    <location>
        <position position="121"/>
    </location>
</feature>
<dbReference type="PANTHER" id="PTHR11103">
    <property type="entry name" value="SLR1189 PROTEIN"/>
    <property type="match status" value="1"/>
</dbReference>
<dbReference type="InterPro" id="IPR036589">
    <property type="entry name" value="HCY_dom_sf"/>
</dbReference>
<organism evidence="4">
    <name type="scientific">marine metagenome</name>
    <dbReference type="NCBI Taxonomy" id="408172"/>
    <lineage>
        <taxon>unclassified sequences</taxon>
        <taxon>metagenomes</taxon>
        <taxon>ecological metagenomes</taxon>
    </lineage>
</organism>
<feature type="domain" description="Hcy-binding" evidence="3">
    <location>
        <begin position="4"/>
        <end position="121"/>
    </location>
</feature>
<protein>
    <recommendedName>
        <fullName evidence="3">Hcy-binding domain-containing protein</fullName>
    </recommendedName>
</protein>
<keyword evidence="2" id="KW-0808">Transferase</keyword>